<keyword evidence="1" id="KW-0418">Kinase</keyword>
<evidence type="ECO:0000259" key="2">
    <source>
        <dbReference type="Pfam" id="PF13581"/>
    </source>
</evidence>
<protein>
    <submittedName>
        <fullName evidence="3">ATP-binding protein</fullName>
    </submittedName>
</protein>
<evidence type="ECO:0000313" key="3">
    <source>
        <dbReference type="EMBL" id="RYU10713.1"/>
    </source>
</evidence>
<proteinExistence type="predicted"/>
<dbReference type="RefSeq" id="WP_129988304.1">
    <property type="nucleotide sequence ID" value="NZ_SDPU01000028.1"/>
</dbReference>
<dbReference type="AlphaFoldDB" id="A0A4Q5IXM4"/>
<sequence length="136" mass="14425">MSGWSHELVFAPEPESASKVRDFVAEHLVAHGLAHLVEDAQLVGNELATNALVHAQTAFTVTLTSMDGVVLLVIRDGSGSLPVRSSPRATDVGGRGLVLVEMLSHEWGASRDDSGSKSVWASFATHVDPGPARTWT</sequence>
<keyword evidence="1" id="KW-0723">Serine/threonine-protein kinase</keyword>
<gene>
    <name evidence="3" type="ORF">ETU37_15775</name>
</gene>
<dbReference type="InterPro" id="IPR050267">
    <property type="entry name" value="Anti-sigma-factor_SerPK"/>
</dbReference>
<feature type="domain" description="Histidine kinase/HSP90-like ATPase" evidence="2">
    <location>
        <begin position="10"/>
        <end position="117"/>
    </location>
</feature>
<dbReference type="Proteomes" id="UP000291189">
    <property type="component" value="Unassembled WGS sequence"/>
</dbReference>
<dbReference type="OrthoDB" id="3867457at2"/>
<dbReference type="Pfam" id="PF13581">
    <property type="entry name" value="HATPase_c_2"/>
    <property type="match status" value="1"/>
</dbReference>
<reference evidence="3 4" key="1">
    <citation type="submission" date="2019-01" db="EMBL/GenBank/DDBJ databases">
        <title>Nocardioides guangzhouensis sp. nov., an actinobacterium isolated from soil.</title>
        <authorList>
            <person name="Fu Y."/>
            <person name="Cai Y."/>
            <person name="Lin Z."/>
            <person name="Chen P."/>
        </authorList>
    </citation>
    <scope>NUCLEOTIDE SEQUENCE [LARGE SCALE GENOMIC DNA]</scope>
    <source>
        <strain evidence="3 4">NBRC 105384</strain>
    </source>
</reference>
<keyword evidence="4" id="KW-1185">Reference proteome</keyword>
<evidence type="ECO:0000313" key="4">
    <source>
        <dbReference type="Proteomes" id="UP000291189"/>
    </source>
</evidence>
<evidence type="ECO:0000256" key="1">
    <source>
        <dbReference type="ARBA" id="ARBA00022527"/>
    </source>
</evidence>
<dbReference type="Gene3D" id="3.30.565.10">
    <property type="entry name" value="Histidine kinase-like ATPase, C-terminal domain"/>
    <property type="match status" value="1"/>
</dbReference>
<dbReference type="CDD" id="cd16936">
    <property type="entry name" value="HATPase_RsbW-like"/>
    <property type="match status" value="1"/>
</dbReference>
<dbReference type="PANTHER" id="PTHR35526:SF3">
    <property type="entry name" value="ANTI-SIGMA-F FACTOR RSBW"/>
    <property type="match status" value="1"/>
</dbReference>
<dbReference type="InterPro" id="IPR036890">
    <property type="entry name" value="HATPase_C_sf"/>
</dbReference>
<dbReference type="SUPFAM" id="SSF55874">
    <property type="entry name" value="ATPase domain of HSP90 chaperone/DNA topoisomerase II/histidine kinase"/>
    <property type="match status" value="1"/>
</dbReference>
<keyword evidence="1" id="KW-0808">Transferase</keyword>
<dbReference type="GO" id="GO:0005524">
    <property type="term" value="F:ATP binding"/>
    <property type="evidence" value="ECO:0007669"/>
    <property type="project" value="UniProtKB-KW"/>
</dbReference>
<comment type="caution">
    <text evidence="3">The sequence shown here is derived from an EMBL/GenBank/DDBJ whole genome shotgun (WGS) entry which is preliminary data.</text>
</comment>
<keyword evidence="3" id="KW-0067">ATP-binding</keyword>
<dbReference type="GO" id="GO:0004674">
    <property type="term" value="F:protein serine/threonine kinase activity"/>
    <property type="evidence" value="ECO:0007669"/>
    <property type="project" value="UniProtKB-KW"/>
</dbReference>
<organism evidence="3 4">
    <name type="scientific">Nocardioides iriomotensis</name>
    <dbReference type="NCBI Taxonomy" id="715784"/>
    <lineage>
        <taxon>Bacteria</taxon>
        <taxon>Bacillati</taxon>
        <taxon>Actinomycetota</taxon>
        <taxon>Actinomycetes</taxon>
        <taxon>Propionibacteriales</taxon>
        <taxon>Nocardioidaceae</taxon>
        <taxon>Nocardioides</taxon>
    </lineage>
</organism>
<dbReference type="PANTHER" id="PTHR35526">
    <property type="entry name" value="ANTI-SIGMA-F FACTOR RSBW-RELATED"/>
    <property type="match status" value="1"/>
</dbReference>
<keyword evidence="3" id="KW-0547">Nucleotide-binding</keyword>
<name>A0A4Q5IXM4_9ACTN</name>
<dbReference type="InterPro" id="IPR003594">
    <property type="entry name" value="HATPase_dom"/>
</dbReference>
<accession>A0A4Q5IXM4</accession>
<dbReference type="EMBL" id="SDPU01000028">
    <property type="protein sequence ID" value="RYU10713.1"/>
    <property type="molecule type" value="Genomic_DNA"/>
</dbReference>